<feature type="compositionally biased region" description="Basic and acidic residues" evidence="1">
    <location>
        <begin position="168"/>
        <end position="182"/>
    </location>
</feature>
<name>A0AAD8H321_9APIA</name>
<evidence type="ECO:0000256" key="1">
    <source>
        <dbReference type="SAM" id="MobiDB-lite"/>
    </source>
</evidence>
<dbReference type="EMBL" id="JAUIZM010000010">
    <property type="protein sequence ID" value="KAK1358783.1"/>
    <property type="molecule type" value="Genomic_DNA"/>
</dbReference>
<keyword evidence="4" id="KW-1185">Reference proteome</keyword>
<organism evidence="3 4">
    <name type="scientific">Heracleum sosnowskyi</name>
    <dbReference type="NCBI Taxonomy" id="360622"/>
    <lineage>
        <taxon>Eukaryota</taxon>
        <taxon>Viridiplantae</taxon>
        <taxon>Streptophyta</taxon>
        <taxon>Embryophyta</taxon>
        <taxon>Tracheophyta</taxon>
        <taxon>Spermatophyta</taxon>
        <taxon>Magnoliopsida</taxon>
        <taxon>eudicotyledons</taxon>
        <taxon>Gunneridae</taxon>
        <taxon>Pentapetalae</taxon>
        <taxon>asterids</taxon>
        <taxon>campanulids</taxon>
        <taxon>Apiales</taxon>
        <taxon>Apiaceae</taxon>
        <taxon>Apioideae</taxon>
        <taxon>apioid superclade</taxon>
        <taxon>Tordylieae</taxon>
        <taxon>Tordyliinae</taxon>
        <taxon>Heracleum</taxon>
    </lineage>
</organism>
<proteinExistence type="predicted"/>
<dbReference type="AlphaFoldDB" id="A0AAD8H321"/>
<evidence type="ECO:0000313" key="4">
    <source>
        <dbReference type="Proteomes" id="UP001237642"/>
    </source>
</evidence>
<gene>
    <name evidence="3" type="ORF">POM88_043257</name>
</gene>
<evidence type="ECO:0000256" key="2">
    <source>
        <dbReference type="SAM" id="SignalP"/>
    </source>
</evidence>
<keyword evidence="2" id="KW-0732">Signal</keyword>
<accession>A0AAD8H321</accession>
<feature type="region of interest" description="Disordered" evidence="1">
    <location>
        <begin position="157"/>
        <end position="182"/>
    </location>
</feature>
<feature type="signal peptide" evidence="2">
    <location>
        <begin position="1"/>
        <end position="18"/>
    </location>
</feature>
<reference evidence="3" key="1">
    <citation type="submission" date="2023-02" db="EMBL/GenBank/DDBJ databases">
        <title>Genome of toxic invasive species Heracleum sosnowskyi carries increased number of genes despite the absence of recent whole-genome duplications.</title>
        <authorList>
            <person name="Schelkunov M."/>
            <person name="Shtratnikova V."/>
            <person name="Makarenko M."/>
            <person name="Klepikova A."/>
            <person name="Omelchenko D."/>
            <person name="Novikova G."/>
            <person name="Obukhova E."/>
            <person name="Bogdanov V."/>
            <person name="Penin A."/>
            <person name="Logacheva M."/>
        </authorList>
    </citation>
    <scope>NUCLEOTIDE SEQUENCE</scope>
    <source>
        <strain evidence="3">Hsosn_3</strain>
        <tissue evidence="3">Leaf</tissue>
    </source>
</reference>
<protein>
    <submittedName>
        <fullName evidence="3">Uncharacterized protein</fullName>
    </submittedName>
</protein>
<dbReference type="Proteomes" id="UP001237642">
    <property type="component" value="Unassembled WGS sequence"/>
</dbReference>
<feature type="chain" id="PRO_5041928789" evidence="2">
    <location>
        <begin position="19"/>
        <end position="201"/>
    </location>
</feature>
<sequence length="201" mass="22904">MILLSMSLLKLKLKCILHFVWMPIKDPFMDCDDQTDVSFNDDVVPLSATEDSQDSKHALREAPEFVGFHKFSFFEYGNPLIALAAFLVRLMELDVVKLLLLQLEASVREEQELVSPNGERLEEFSALKGPDAFHERVESDLVNFSKKVEAKKAEEARFQGAASQSLDAPKEDEMLQSKSMEALKDENVSDFLLEQKQQNLY</sequence>
<reference evidence="3" key="2">
    <citation type="submission" date="2023-05" db="EMBL/GenBank/DDBJ databases">
        <authorList>
            <person name="Schelkunov M.I."/>
        </authorList>
    </citation>
    <scope>NUCLEOTIDE SEQUENCE</scope>
    <source>
        <strain evidence="3">Hsosn_3</strain>
        <tissue evidence="3">Leaf</tissue>
    </source>
</reference>
<comment type="caution">
    <text evidence="3">The sequence shown here is derived from an EMBL/GenBank/DDBJ whole genome shotgun (WGS) entry which is preliminary data.</text>
</comment>
<evidence type="ECO:0000313" key="3">
    <source>
        <dbReference type="EMBL" id="KAK1358783.1"/>
    </source>
</evidence>